<evidence type="ECO:0000256" key="10">
    <source>
        <dbReference type="SAM" id="SignalP"/>
    </source>
</evidence>
<evidence type="ECO:0000313" key="13">
    <source>
        <dbReference type="Proteomes" id="UP000053875"/>
    </source>
</evidence>
<feature type="non-terminal residue" evidence="12">
    <location>
        <position position="1"/>
    </location>
</feature>
<evidence type="ECO:0000259" key="11">
    <source>
        <dbReference type="SMART" id="SM00921"/>
    </source>
</evidence>
<dbReference type="Pfam" id="PF00969">
    <property type="entry name" value="MHC_II_beta"/>
    <property type="match status" value="1"/>
</dbReference>
<evidence type="ECO:0000256" key="6">
    <source>
        <dbReference type="ARBA" id="ARBA00023136"/>
    </source>
</evidence>
<dbReference type="PANTHER" id="PTHR19944:SF99">
    <property type="entry name" value="HLA CLASS II HISTOCOMPATIBILITY ANTIGEN, DRB1 BETA CHAIN"/>
    <property type="match status" value="1"/>
</dbReference>
<dbReference type="Gene3D" id="3.10.320.10">
    <property type="entry name" value="Class II Histocompatibility Antigen, M Beta Chain, Chain B, domain 1"/>
    <property type="match status" value="1"/>
</dbReference>
<keyword evidence="9" id="KW-0491">MHC II</keyword>
<keyword evidence="8" id="KW-0325">Glycoprotein</keyword>
<feature type="domain" description="MHC class II beta chain N-terminal" evidence="11">
    <location>
        <begin position="29"/>
        <end position="103"/>
    </location>
</feature>
<evidence type="ECO:0000256" key="1">
    <source>
        <dbReference type="ARBA" id="ARBA00004479"/>
    </source>
</evidence>
<dbReference type="SMART" id="SM00921">
    <property type="entry name" value="MHC_II_beta"/>
    <property type="match status" value="1"/>
</dbReference>
<dbReference type="GO" id="GO:0002250">
    <property type="term" value="P:adaptive immune response"/>
    <property type="evidence" value="ECO:0007669"/>
    <property type="project" value="UniProtKB-KW"/>
</dbReference>
<evidence type="ECO:0000256" key="9">
    <source>
        <dbReference type="ARBA" id="ARBA00023182"/>
    </source>
</evidence>
<organism evidence="12 13">
    <name type="scientific">Dryobates pubescens</name>
    <name type="common">Downy woodpecker</name>
    <name type="synonym">Picoides pubescens</name>
    <dbReference type="NCBI Taxonomy" id="118200"/>
    <lineage>
        <taxon>Eukaryota</taxon>
        <taxon>Metazoa</taxon>
        <taxon>Chordata</taxon>
        <taxon>Craniata</taxon>
        <taxon>Vertebrata</taxon>
        <taxon>Euteleostomi</taxon>
        <taxon>Archelosauria</taxon>
        <taxon>Archosauria</taxon>
        <taxon>Dinosauria</taxon>
        <taxon>Saurischia</taxon>
        <taxon>Theropoda</taxon>
        <taxon>Coelurosauria</taxon>
        <taxon>Aves</taxon>
        <taxon>Neognathae</taxon>
        <taxon>Neoaves</taxon>
        <taxon>Telluraves</taxon>
        <taxon>Coraciimorphae</taxon>
        <taxon>Piciformes</taxon>
        <taxon>Picidae</taxon>
        <taxon>Dryobates</taxon>
    </lineage>
</organism>
<keyword evidence="10" id="KW-0732">Signal</keyword>
<dbReference type="PANTHER" id="PTHR19944">
    <property type="entry name" value="MHC CLASS II-RELATED"/>
    <property type="match status" value="1"/>
</dbReference>
<dbReference type="InterPro" id="IPR050160">
    <property type="entry name" value="MHC/Immunoglobulin"/>
</dbReference>
<dbReference type="AlphaFoldDB" id="A0A093J5P3"/>
<evidence type="ECO:0000256" key="8">
    <source>
        <dbReference type="ARBA" id="ARBA00023180"/>
    </source>
</evidence>
<dbReference type="SUPFAM" id="SSF54452">
    <property type="entry name" value="MHC antigen-recognition domain"/>
    <property type="match status" value="1"/>
</dbReference>
<keyword evidence="13" id="KW-1185">Reference proteome</keyword>
<evidence type="ECO:0000256" key="3">
    <source>
        <dbReference type="ARBA" id="ARBA00022859"/>
    </source>
</evidence>
<feature type="non-terminal residue" evidence="12">
    <location>
        <position position="112"/>
    </location>
</feature>
<evidence type="ECO:0000256" key="4">
    <source>
        <dbReference type="ARBA" id="ARBA00022989"/>
    </source>
</evidence>
<sequence>AMLVAVLVLGAQLARGRDISGFLQVQHKSHCYFSNGTQRVRLLNRYIQNHQQLLHFDSDLGHFVADVPLGELIAESWNTQPGLLEGVWAVVETFCWNNYQVAKSFTLERRGQ</sequence>
<feature type="chain" id="PRO_5001885313" evidence="10">
    <location>
        <begin position="17"/>
        <end position="112"/>
    </location>
</feature>
<dbReference type="GO" id="GO:0042613">
    <property type="term" value="C:MHC class II protein complex"/>
    <property type="evidence" value="ECO:0007669"/>
    <property type="project" value="UniProtKB-KW"/>
</dbReference>
<dbReference type="InterPro" id="IPR014745">
    <property type="entry name" value="MHC_II_a/b_N"/>
</dbReference>
<gene>
    <name evidence="12" type="ORF">N307_06864</name>
</gene>
<accession>A0A093J5P3</accession>
<dbReference type="InterPro" id="IPR000353">
    <property type="entry name" value="MHC_II_b_N"/>
</dbReference>
<evidence type="ECO:0000256" key="7">
    <source>
        <dbReference type="ARBA" id="ARBA00023157"/>
    </source>
</evidence>
<dbReference type="EMBL" id="KL217160">
    <property type="protein sequence ID" value="KFV74274.1"/>
    <property type="molecule type" value="Genomic_DNA"/>
</dbReference>
<dbReference type="FunFam" id="3.10.320.10:FF:000001">
    <property type="entry name" value="HLA class II histocompatibility antigen, DRB1-1 beta chain"/>
    <property type="match status" value="1"/>
</dbReference>
<evidence type="ECO:0000256" key="5">
    <source>
        <dbReference type="ARBA" id="ARBA00023130"/>
    </source>
</evidence>
<feature type="signal peptide" evidence="10">
    <location>
        <begin position="1"/>
        <end position="16"/>
    </location>
</feature>
<reference evidence="12 13" key="1">
    <citation type="submission" date="2014-04" db="EMBL/GenBank/DDBJ databases">
        <title>Genome evolution of avian class.</title>
        <authorList>
            <person name="Zhang G."/>
            <person name="Li C."/>
        </authorList>
    </citation>
    <scope>NUCLEOTIDE SEQUENCE [LARGE SCALE GENOMIC DNA]</scope>
    <source>
        <strain evidence="12">BGI_N307</strain>
    </source>
</reference>
<keyword evidence="3" id="KW-0391">Immunity</keyword>
<dbReference type="GO" id="GO:0002504">
    <property type="term" value="P:antigen processing and presentation of peptide or polysaccharide antigen via MHC class II"/>
    <property type="evidence" value="ECO:0007669"/>
    <property type="project" value="UniProtKB-KW"/>
</dbReference>
<name>A0A093J5P3_DRYPU</name>
<comment type="subcellular location">
    <subcellularLocation>
        <location evidence="1">Membrane</location>
        <topology evidence="1">Single-pass type I membrane protein</topology>
    </subcellularLocation>
</comment>
<protein>
    <submittedName>
        <fullName evidence="12">SLA class II histocompatibility antigen, DQ haplotype C beta chain</fullName>
    </submittedName>
</protein>
<keyword evidence="2" id="KW-0812">Transmembrane</keyword>
<keyword evidence="7" id="KW-1015">Disulfide bond</keyword>
<keyword evidence="4" id="KW-1133">Transmembrane helix</keyword>
<dbReference type="STRING" id="118200.A0A093J5P3"/>
<dbReference type="Proteomes" id="UP000053875">
    <property type="component" value="Unassembled WGS sequence"/>
</dbReference>
<keyword evidence="5" id="KW-1064">Adaptive immunity</keyword>
<dbReference type="InterPro" id="IPR011162">
    <property type="entry name" value="MHC_I/II-like_Ag-recog"/>
</dbReference>
<keyword evidence="6" id="KW-0472">Membrane</keyword>
<evidence type="ECO:0000313" key="12">
    <source>
        <dbReference type="EMBL" id="KFV74274.1"/>
    </source>
</evidence>
<evidence type="ECO:0000256" key="2">
    <source>
        <dbReference type="ARBA" id="ARBA00022692"/>
    </source>
</evidence>
<proteinExistence type="predicted"/>